<proteinExistence type="predicted"/>
<feature type="region of interest" description="Disordered" evidence="1">
    <location>
        <begin position="189"/>
        <end position="208"/>
    </location>
</feature>
<feature type="transmembrane region" description="Helical" evidence="2">
    <location>
        <begin position="65"/>
        <end position="90"/>
    </location>
</feature>
<keyword evidence="2" id="KW-0812">Transmembrane</keyword>
<feature type="compositionally biased region" description="Low complexity" evidence="1">
    <location>
        <begin position="265"/>
        <end position="280"/>
    </location>
</feature>
<feature type="transmembrane region" description="Helical" evidence="2">
    <location>
        <begin position="102"/>
        <end position="123"/>
    </location>
</feature>
<feature type="compositionally biased region" description="Basic and acidic residues" evidence="1">
    <location>
        <begin position="336"/>
        <end position="349"/>
    </location>
</feature>
<dbReference type="EMBL" id="BAABHS010000004">
    <property type="protein sequence ID" value="GAA4953280.1"/>
    <property type="molecule type" value="Genomic_DNA"/>
</dbReference>
<gene>
    <name evidence="3" type="ORF">GCM10023205_13180</name>
</gene>
<keyword evidence="2" id="KW-1133">Transmembrane helix</keyword>
<feature type="compositionally biased region" description="Low complexity" evidence="1">
    <location>
        <begin position="487"/>
        <end position="498"/>
    </location>
</feature>
<keyword evidence="2" id="KW-0472">Membrane</keyword>
<name>A0ABP9GXX6_9ACTN</name>
<evidence type="ECO:0000256" key="1">
    <source>
        <dbReference type="SAM" id="MobiDB-lite"/>
    </source>
</evidence>
<feature type="compositionally biased region" description="Pro residues" evidence="1">
    <location>
        <begin position="281"/>
        <end position="303"/>
    </location>
</feature>
<dbReference type="SUPFAM" id="SSF57884">
    <property type="entry name" value="Ada DNA repair protein, N-terminal domain (N-Ada 10)"/>
    <property type="match status" value="1"/>
</dbReference>
<sequence length="498" mass="50815">MGAGKRGCSVSTATNLDETPADRIRSLAERGAPVRVTAADGSDGGQVRRPVERSERPRWDGDVRAAVRVYGGWFVALVGGLLCAIGWYGVSGEKYEARQIPYLASASIPGAALIIAGAVLIAARSRASDAELRQRVAELHGLLVEVPEGGATTGGAAAPTDGTAAEDPAKPGTAAAAAGATSAVGAVGAATADGPARPATESPATEAPWLAVPDGARYHRPDCTLVVGKPTAYPVTRVEAAEQGLRPCPLCDPGDLGPAEPTPDAPDGAPSSAPKQSPRTTPKPPTDPAPTTPDEPGTSPAPGPTAHASVASGATPAAPDTPKPVRQPTNHPSGRTRMDAPRWTPEDRGALPAVPRPCLAPGRRAVHPQRTHTHAHVPQGSCRHGVAAAFAVPRSGEETLATAHDDNIRCHAVESAPPGSARESVARHIADSRRTAPRPPHAPRAVASCPFAAATPLRLRHAPRRTVSAAVPPIRSREMGDSPPASPVSVSLSPTPAP</sequence>
<comment type="caution">
    <text evidence="3">The sequence shown here is derived from an EMBL/GenBank/DDBJ whole genome shotgun (WGS) entry which is preliminary data.</text>
</comment>
<dbReference type="Proteomes" id="UP001500466">
    <property type="component" value="Unassembled WGS sequence"/>
</dbReference>
<feature type="region of interest" description="Disordered" evidence="1">
    <location>
        <begin position="150"/>
        <end position="176"/>
    </location>
</feature>
<feature type="region of interest" description="Disordered" evidence="1">
    <location>
        <begin position="455"/>
        <end position="498"/>
    </location>
</feature>
<evidence type="ECO:0000256" key="2">
    <source>
        <dbReference type="SAM" id="Phobius"/>
    </source>
</evidence>
<protein>
    <submittedName>
        <fullName evidence="3">Uncharacterized protein</fullName>
    </submittedName>
</protein>
<dbReference type="InterPro" id="IPR035451">
    <property type="entry name" value="Ada-like_dom_sf"/>
</dbReference>
<organism evidence="3 4">
    <name type="scientific">Yinghuangia aomiensis</name>
    <dbReference type="NCBI Taxonomy" id="676205"/>
    <lineage>
        <taxon>Bacteria</taxon>
        <taxon>Bacillati</taxon>
        <taxon>Actinomycetota</taxon>
        <taxon>Actinomycetes</taxon>
        <taxon>Kitasatosporales</taxon>
        <taxon>Streptomycetaceae</taxon>
        <taxon>Yinghuangia</taxon>
    </lineage>
</organism>
<evidence type="ECO:0000313" key="3">
    <source>
        <dbReference type="EMBL" id="GAA4953280.1"/>
    </source>
</evidence>
<evidence type="ECO:0000313" key="4">
    <source>
        <dbReference type="Proteomes" id="UP001500466"/>
    </source>
</evidence>
<feature type="region of interest" description="Disordered" evidence="1">
    <location>
        <begin position="35"/>
        <end position="54"/>
    </location>
</feature>
<keyword evidence="4" id="KW-1185">Reference proteome</keyword>
<accession>A0ABP9GXX6</accession>
<feature type="region of interest" description="Disordered" evidence="1">
    <location>
        <begin position="245"/>
        <end position="363"/>
    </location>
</feature>
<reference evidence="4" key="1">
    <citation type="journal article" date="2019" name="Int. J. Syst. Evol. Microbiol.">
        <title>The Global Catalogue of Microorganisms (GCM) 10K type strain sequencing project: providing services to taxonomists for standard genome sequencing and annotation.</title>
        <authorList>
            <consortium name="The Broad Institute Genomics Platform"/>
            <consortium name="The Broad Institute Genome Sequencing Center for Infectious Disease"/>
            <person name="Wu L."/>
            <person name="Ma J."/>
        </authorList>
    </citation>
    <scope>NUCLEOTIDE SEQUENCE [LARGE SCALE GENOMIC DNA]</scope>
    <source>
        <strain evidence="4">JCM 17986</strain>
    </source>
</reference>